<protein>
    <recommendedName>
        <fullName evidence="1">SWIM-type domain-containing protein</fullName>
    </recommendedName>
</protein>
<dbReference type="InterPro" id="IPR007527">
    <property type="entry name" value="Znf_SWIM"/>
</dbReference>
<sequence>MKRMIQQAFRLKVKKVNKDHSHMGDQYSVGDETVRIFSKPGRRLITCTCVNGTKFCNEPTICKHKIAAILFEAEDEK</sequence>
<name>A0A0F9IHU2_9ZZZZ</name>
<evidence type="ECO:0000313" key="2">
    <source>
        <dbReference type="EMBL" id="KKM27102.1"/>
    </source>
</evidence>
<organism evidence="2">
    <name type="scientific">marine sediment metagenome</name>
    <dbReference type="NCBI Taxonomy" id="412755"/>
    <lineage>
        <taxon>unclassified sequences</taxon>
        <taxon>metagenomes</taxon>
        <taxon>ecological metagenomes</taxon>
    </lineage>
</organism>
<feature type="domain" description="SWIM-type" evidence="1">
    <location>
        <begin position="32"/>
        <end position="73"/>
    </location>
</feature>
<reference evidence="2" key="1">
    <citation type="journal article" date="2015" name="Nature">
        <title>Complex archaea that bridge the gap between prokaryotes and eukaryotes.</title>
        <authorList>
            <person name="Spang A."/>
            <person name="Saw J.H."/>
            <person name="Jorgensen S.L."/>
            <person name="Zaremba-Niedzwiedzka K."/>
            <person name="Martijn J."/>
            <person name="Lind A.E."/>
            <person name="van Eijk R."/>
            <person name="Schleper C."/>
            <person name="Guy L."/>
            <person name="Ettema T.J."/>
        </authorList>
    </citation>
    <scope>NUCLEOTIDE SEQUENCE</scope>
</reference>
<gene>
    <name evidence="2" type="ORF">LCGC14_1578100</name>
</gene>
<accession>A0A0F9IHU2</accession>
<evidence type="ECO:0000259" key="1">
    <source>
        <dbReference type="PROSITE" id="PS50966"/>
    </source>
</evidence>
<dbReference type="PROSITE" id="PS50966">
    <property type="entry name" value="ZF_SWIM"/>
    <property type="match status" value="1"/>
</dbReference>
<comment type="caution">
    <text evidence="2">The sequence shown here is derived from an EMBL/GenBank/DDBJ whole genome shotgun (WGS) entry which is preliminary data.</text>
</comment>
<dbReference type="AlphaFoldDB" id="A0A0F9IHU2"/>
<dbReference type="EMBL" id="LAZR01012387">
    <property type="protein sequence ID" value="KKM27102.1"/>
    <property type="molecule type" value="Genomic_DNA"/>
</dbReference>
<dbReference type="GO" id="GO:0008270">
    <property type="term" value="F:zinc ion binding"/>
    <property type="evidence" value="ECO:0007669"/>
    <property type="project" value="InterPro"/>
</dbReference>
<proteinExistence type="predicted"/>